<sequence>MRPHRSHPPDSEKLIFIQNKKGRYYYGIGPRSSELPDSIAHTALFISNHHQKSLDAETKAIDPNNYYRIDQQLGSTTWLDLPAERVILAGIPEHKPHEAIVTTAFPNLLGYYFTSLKKLPSMPLRFTFYEYGRFTDLTATSLKLQKVPDHLFELEPGYTTMTMFQMLEDISKMN</sequence>
<evidence type="ECO:0000313" key="2">
    <source>
        <dbReference type="Proteomes" id="UP000557307"/>
    </source>
</evidence>
<dbReference type="EMBL" id="JACHGF010000022">
    <property type="protein sequence ID" value="MBB5287643.1"/>
    <property type="molecule type" value="Genomic_DNA"/>
</dbReference>
<reference evidence="1 2" key="1">
    <citation type="submission" date="2020-08" db="EMBL/GenBank/DDBJ databases">
        <title>Genomic Encyclopedia of Type Strains, Phase IV (KMG-IV): sequencing the most valuable type-strain genomes for metagenomic binning, comparative biology and taxonomic classification.</title>
        <authorList>
            <person name="Goeker M."/>
        </authorList>
    </citation>
    <scope>NUCLEOTIDE SEQUENCE [LARGE SCALE GENOMIC DNA]</scope>
    <source>
        <strain evidence="1 2">DSM 105074</strain>
    </source>
</reference>
<name>A0A840U224_9BACT</name>
<evidence type="ECO:0000313" key="1">
    <source>
        <dbReference type="EMBL" id="MBB5287643.1"/>
    </source>
</evidence>
<protein>
    <submittedName>
        <fullName evidence="1">Uncharacterized protein</fullName>
    </submittedName>
</protein>
<dbReference type="Proteomes" id="UP000557307">
    <property type="component" value="Unassembled WGS sequence"/>
</dbReference>
<keyword evidence="2" id="KW-1185">Reference proteome</keyword>
<dbReference type="RefSeq" id="WP_184180214.1">
    <property type="nucleotide sequence ID" value="NZ_JACHGF010000022.1"/>
</dbReference>
<gene>
    <name evidence="1" type="ORF">HNQ92_005810</name>
</gene>
<organism evidence="1 2">
    <name type="scientific">Rhabdobacter roseus</name>
    <dbReference type="NCBI Taxonomy" id="1655419"/>
    <lineage>
        <taxon>Bacteria</taxon>
        <taxon>Pseudomonadati</taxon>
        <taxon>Bacteroidota</taxon>
        <taxon>Cytophagia</taxon>
        <taxon>Cytophagales</taxon>
        <taxon>Cytophagaceae</taxon>
        <taxon>Rhabdobacter</taxon>
    </lineage>
</organism>
<dbReference type="AlphaFoldDB" id="A0A840U224"/>
<accession>A0A840U224</accession>
<proteinExistence type="predicted"/>
<comment type="caution">
    <text evidence="1">The sequence shown here is derived from an EMBL/GenBank/DDBJ whole genome shotgun (WGS) entry which is preliminary data.</text>
</comment>